<organism evidence="1 2">
    <name type="scientific">Corynebacterium marambiense</name>
    <dbReference type="NCBI Taxonomy" id="2765364"/>
    <lineage>
        <taxon>Bacteria</taxon>
        <taxon>Bacillati</taxon>
        <taxon>Actinomycetota</taxon>
        <taxon>Actinomycetes</taxon>
        <taxon>Mycobacteriales</taxon>
        <taxon>Corynebacteriaceae</taxon>
        <taxon>Corynebacterium</taxon>
    </lineage>
</organism>
<gene>
    <name evidence="1" type="ORF">JDV76_09390</name>
</gene>
<keyword evidence="2" id="KW-1185">Reference proteome</keyword>
<sequence length="136" mass="15139">MNDRTAEKSRHLIDNREIDDVLDQLGHRILNGAIVKVNDATDHLVEPLLNSPPDCRDARGSMEHIPQARARPVWRNYERSDRPWADQTTDADRLLTAFAGLRETGIVSGLFTNWKAMHIPAECAVRSSSGPTTGGI</sequence>
<reference evidence="1 2" key="1">
    <citation type="submission" date="2020-12" db="EMBL/GenBank/DDBJ databases">
        <title>Genome public.</title>
        <authorList>
            <person name="Sun Q."/>
        </authorList>
    </citation>
    <scope>NUCLEOTIDE SEQUENCE [LARGE SCALE GENOMIC DNA]</scope>
    <source>
        <strain evidence="1 2">CCM 8864</strain>
    </source>
</reference>
<dbReference type="RefSeq" id="WP_198736643.1">
    <property type="nucleotide sequence ID" value="NZ_JAEIOT010000011.1"/>
</dbReference>
<accession>A0ABS0VXZ0</accession>
<evidence type="ECO:0000313" key="1">
    <source>
        <dbReference type="EMBL" id="MBI9001174.1"/>
    </source>
</evidence>
<dbReference type="EMBL" id="JAEIOT010000011">
    <property type="protein sequence ID" value="MBI9001174.1"/>
    <property type="molecule type" value="Genomic_DNA"/>
</dbReference>
<dbReference type="Proteomes" id="UP000625574">
    <property type="component" value="Unassembled WGS sequence"/>
</dbReference>
<proteinExistence type="predicted"/>
<name>A0ABS0VXZ0_9CORY</name>
<comment type="caution">
    <text evidence="1">The sequence shown here is derived from an EMBL/GenBank/DDBJ whole genome shotgun (WGS) entry which is preliminary data.</text>
</comment>
<evidence type="ECO:0000313" key="2">
    <source>
        <dbReference type="Proteomes" id="UP000625574"/>
    </source>
</evidence>
<protein>
    <submittedName>
        <fullName evidence="1">Uncharacterized protein</fullName>
    </submittedName>
</protein>